<organism evidence="1 2">
    <name type="scientific">Methylorubrum extorquens DSM 13060</name>
    <dbReference type="NCBI Taxonomy" id="882800"/>
    <lineage>
        <taxon>Bacteria</taxon>
        <taxon>Pseudomonadati</taxon>
        <taxon>Pseudomonadota</taxon>
        <taxon>Alphaproteobacteria</taxon>
        <taxon>Hyphomicrobiales</taxon>
        <taxon>Methylobacteriaceae</taxon>
        <taxon>Methylorubrum</taxon>
    </lineage>
</organism>
<reference evidence="1 2" key="1">
    <citation type="submission" date="2011-09" db="EMBL/GenBank/DDBJ databases">
        <title>The draft genome of Methylobacterium extorquens DSM 13060.</title>
        <authorList>
            <consortium name="US DOE Joint Genome Institute (JGI-PGF)"/>
            <person name="Lucas S."/>
            <person name="Han J."/>
            <person name="Lapidus A."/>
            <person name="Cheng J.-F."/>
            <person name="Goodwin L."/>
            <person name="Pitluck S."/>
            <person name="Peters L."/>
            <person name="Land M.L."/>
            <person name="Hauser L."/>
            <person name="Koskimaki J."/>
            <person name="Halonen O."/>
            <person name="Pirttila A."/>
            <person name="Frank C."/>
            <person name="Woyke T.J."/>
        </authorList>
    </citation>
    <scope>NUCLEOTIDE SEQUENCE [LARGE SCALE GENOMIC DNA]</scope>
    <source>
        <strain evidence="1 2">DSM 13060</strain>
    </source>
</reference>
<protein>
    <submittedName>
        <fullName evidence="1">Uncharacterized protein</fullName>
    </submittedName>
</protein>
<evidence type="ECO:0000313" key="1">
    <source>
        <dbReference type="EMBL" id="EHP91191.1"/>
    </source>
</evidence>
<gene>
    <name evidence="1" type="ORF">MetexDRAFT_3937</name>
</gene>
<sequence>MEARFGFSTEFPLVSIGAGEEIDAARMHWL</sequence>
<dbReference type="Proteomes" id="UP000004382">
    <property type="component" value="Unassembled WGS sequence"/>
</dbReference>
<dbReference type="AlphaFoldDB" id="H1KMS4"/>
<accession>H1KMS4</accession>
<name>H1KMS4_METEX</name>
<evidence type="ECO:0000313" key="2">
    <source>
        <dbReference type="Proteomes" id="UP000004382"/>
    </source>
</evidence>
<dbReference type="EMBL" id="AGJK01000126">
    <property type="protein sequence ID" value="EHP91191.1"/>
    <property type="molecule type" value="Genomic_DNA"/>
</dbReference>
<proteinExistence type="predicted"/>
<comment type="caution">
    <text evidence="1">The sequence shown here is derived from an EMBL/GenBank/DDBJ whole genome shotgun (WGS) entry which is preliminary data.</text>
</comment>